<feature type="transmembrane region" description="Helical" evidence="1">
    <location>
        <begin position="65"/>
        <end position="88"/>
    </location>
</feature>
<evidence type="ECO:0000313" key="3">
    <source>
        <dbReference type="Proteomes" id="UP001054837"/>
    </source>
</evidence>
<sequence>MKKINVFALNREAKAVSLQCPRNLSKKMNLYRIETPVAGCIICLVYTGILFMVDSWIHYSWPPSSYFVFTTAACSLSFILAFSFYIYLRYLLHDGDNDTSSLLEMQRRIV</sequence>
<name>A0AAV4U5D2_9ARAC</name>
<evidence type="ECO:0000256" key="1">
    <source>
        <dbReference type="SAM" id="Phobius"/>
    </source>
</evidence>
<keyword evidence="3" id="KW-1185">Reference proteome</keyword>
<comment type="caution">
    <text evidence="2">The sequence shown here is derived from an EMBL/GenBank/DDBJ whole genome shotgun (WGS) entry which is preliminary data.</text>
</comment>
<keyword evidence="1" id="KW-1133">Transmembrane helix</keyword>
<accession>A0AAV4U5D2</accession>
<dbReference type="EMBL" id="BPLQ01010727">
    <property type="protein sequence ID" value="GIY52952.1"/>
    <property type="molecule type" value="Genomic_DNA"/>
</dbReference>
<protein>
    <submittedName>
        <fullName evidence="2">Uncharacterized protein</fullName>
    </submittedName>
</protein>
<dbReference type="Proteomes" id="UP001054837">
    <property type="component" value="Unassembled WGS sequence"/>
</dbReference>
<dbReference type="AlphaFoldDB" id="A0AAV4U5D2"/>
<evidence type="ECO:0000313" key="2">
    <source>
        <dbReference type="EMBL" id="GIY52952.1"/>
    </source>
</evidence>
<gene>
    <name evidence="2" type="ORF">CDAR_46691</name>
</gene>
<proteinExistence type="predicted"/>
<feature type="transmembrane region" description="Helical" evidence="1">
    <location>
        <begin position="36"/>
        <end position="59"/>
    </location>
</feature>
<keyword evidence="1" id="KW-0812">Transmembrane</keyword>
<keyword evidence="1" id="KW-0472">Membrane</keyword>
<reference evidence="2 3" key="1">
    <citation type="submission" date="2021-06" db="EMBL/GenBank/DDBJ databases">
        <title>Caerostris darwini draft genome.</title>
        <authorList>
            <person name="Kono N."/>
            <person name="Arakawa K."/>
        </authorList>
    </citation>
    <scope>NUCLEOTIDE SEQUENCE [LARGE SCALE GENOMIC DNA]</scope>
</reference>
<organism evidence="2 3">
    <name type="scientific">Caerostris darwini</name>
    <dbReference type="NCBI Taxonomy" id="1538125"/>
    <lineage>
        <taxon>Eukaryota</taxon>
        <taxon>Metazoa</taxon>
        <taxon>Ecdysozoa</taxon>
        <taxon>Arthropoda</taxon>
        <taxon>Chelicerata</taxon>
        <taxon>Arachnida</taxon>
        <taxon>Araneae</taxon>
        <taxon>Araneomorphae</taxon>
        <taxon>Entelegynae</taxon>
        <taxon>Araneoidea</taxon>
        <taxon>Araneidae</taxon>
        <taxon>Caerostris</taxon>
    </lineage>
</organism>